<dbReference type="InterPro" id="IPR020094">
    <property type="entry name" value="TruA/RsuA/RluB/E/F_N"/>
</dbReference>
<dbReference type="RefSeq" id="WP_143891667.1">
    <property type="nucleotide sequence ID" value="NZ_CP041666.1"/>
</dbReference>
<evidence type="ECO:0000313" key="9">
    <source>
        <dbReference type="EMBL" id="QDP38917.1"/>
    </source>
</evidence>
<comment type="similarity">
    <text evidence="1 4 7">Belongs to the tRNA pseudouridine synthase TruA family.</text>
</comment>
<dbReference type="PANTHER" id="PTHR11142">
    <property type="entry name" value="PSEUDOURIDYLATE SYNTHASE"/>
    <property type="match status" value="1"/>
</dbReference>
<sequence length="257" mass="29452">MQRIKCVISYDGSEFSGYQVQPNGRTVQEEIEKALQKMSKGNPIRITASGRTDAGVHAKGQVFHYDTELEIPEDRWKKAINTLLPPDIRVLEIEKVSSSFHARFDVREKTYKYFVDVQEDIDIFKRKYAYHYPYPLDLDEMSKACELLQGEHDFTAFCAANSGVKGDKIRTIYQAHIKCTGNQIVFTFTGSGFLYNMVRILVGTLLEIGVGKRRASDILSIIESKDRNNAGKTAPAHGLYLWKVRYEEKNEKQRVRV</sequence>
<feature type="binding site" evidence="4 6">
    <location>
        <position position="111"/>
    </location>
    <ligand>
        <name>substrate</name>
    </ligand>
</feature>
<dbReference type="InterPro" id="IPR020095">
    <property type="entry name" value="PsdUridine_synth_TruA_C"/>
</dbReference>
<dbReference type="OrthoDB" id="9811823at2"/>
<organism evidence="9 10">
    <name type="scientific">Radiobacillus deserti</name>
    <dbReference type="NCBI Taxonomy" id="2594883"/>
    <lineage>
        <taxon>Bacteria</taxon>
        <taxon>Bacillati</taxon>
        <taxon>Bacillota</taxon>
        <taxon>Bacilli</taxon>
        <taxon>Bacillales</taxon>
        <taxon>Bacillaceae</taxon>
        <taxon>Radiobacillus</taxon>
    </lineage>
</organism>
<dbReference type="EC" id="5.4.99.12" evidence="4"/>
<keyword evidence="3 4" id="KW-0413">Isomerase</keyword>
<dbReference type="FunFam" id="3.30.70.580:FF:000001">
    <property type="entry name" value="tRNA pseudouridine synthase A"/>
    <property type="match status" value="1"/>
</dbReference>
<dbReference type="InterPro" id="IPR001406">
    <property type="entry name" value="PsdUridine_synth_TruA"/>
</dbReference>
<evidence type="ECO:0000256" key="4">
    <source>
        <dbReference type="HAMAP-Rule" id="MF_00171"/>
    </source>
</evidence>
<comment type="caution">
    <text evidence="4">Lacks conserved residue(s) required for the propagation of feature annotation.</text>
</comment>
<evidence type="ECO:0000256" key="1">
    <source>
        <dbReference type="ARBA" id="ARBA00009375"/>
    </source>
</evidence>
<dbReference type="GO" id="GO:0031119">
    <property type="term" value="P:tRNA pseudouridine synthesis"/>
    <property type="evidence" value="ECO:0007669"/>
    <property type="project" value="UniProtKB-UniRule"/>
</dbReference>
<dbReference type="PIRSF" id="PIRSF001430">
    <property type="entry name" value="tRNA_psdUrid_synth"/>
    <property type="match status" value="1"/>
</dbReference>
<dbReference type="KEGG" id="aqt:FN924_00925"/>
<evidence type="ECO:0000256" key="2">
    <source>
        <dbReference type="ARBA" id="ARBA00022694"/>
    </source>
</evidence>
<evidence type="ECO:0000256" key="5">
    <source>
        <dbReference type="PIRSR" id="PIRSR001430-1"/>
    </source>
</evidence>
<comment type="subunit">
    <text evidence="4">Homodimer.</text>
</comment>
<dbReference type="InterPro" id="IPR020103">
    <property type="entry name" value="PsdUridine_synth_cat_dom_sf"/>
</dbReference>
<comment type="function">
    <text evidence="4">Formation of pseudouridine at positions 38, 39 and 40 in the anticodon stem and loop of transfer RNAs.</text>
</comment>
<comment type="catalytic activity">
    <reaction evidence="4 7">
        <text>uridine(38/39/40) in tRNA = pseudouridine(38/39/40) in tRNA</text>
        <dbReference type="Rhea" id="RHEA:22376"/>
        <dbReference type="Rhea" id="RHEA-COMP:10085"/>
        <dbReference type="Rhea" id="RHEA-COMP:10087"/>
        <dbReference type="ChEBI" id="CHEBI:65314"/>
        <dbReference type="ChEBI" id="CHEBI:65315"/>
        <dbReference type="EC" id="5.4.99.12"/>
    </reaction>
</comment>
<dbReference type="HAMAP" id="MF_00171">
    <property type="entry name" value="TruA"/>
    <property type="match status" value="1"/>
</dbReference>
<dbReference type="CDD" id="cd02570">
    <property type="entry name" value="PseudoU_synth_EcTruA"/>
    <property type="match status" value="1"/>
</dbReference>
<dbReference type="GO" id="GO:0003723">
    <property type="term" value="F:RNA binding"/>
    <property type="evidence" value="ECO:0007669"/>
    <property type="project" value="InterPro"/>
</dbReference>
<keyword evidence="2 4" id="KW-0819">tRNA processing</keyword>
<dbReference type="PANTHER" id="PTHR11142:SF0">
    <property type="entry name" value="TRNA PSEUDOURIDINE SYNTHASE-LIKE 1"/>
    <property type="match status" value="1"/>
</dbReference>
<keyword evidence="10" id="KW-1185">Reference proteome</keyword>
<dbReference type="Proteomes" id="UP000315215">
    <property type="component" value="Chromosome"/>
</dbReference>
<evidence type="ECO:0000256" key="6">
    <source>
        <dbReference type="PIRSR" id="PIRSR001430-2"/>
    </source>
</evidence>
<dbReference type="AlphaFoldDB" id="A0A516KC18"/>
<dbReference type="EMBL" id="CP041666">
    <property type="protein sequence ID" value="QDP38917.1"/>
    <property type="molecule type" value="Genomic_DNA"/>
</dbReference>
<feature type="active site" description="Nucleophile" evidence="4 5">
    <location>
        <position position="53"/>
    </location>
</feature>
<evidence type="ECO:0000256" key="7">
    <source>
        <dbReference type="RuleBase" id="RU003792"/>
    </source>
</evidence>
<evidence type="ECO:0000256" key="3">
    <source>
        <dbReference type="ARBA" id="ARBA00023235"/>
    </source>
</evidence>
<reference evidence="9 10" key="1">
    <citation type="submission" date="2019-07" db="EMBL/GenBank/DDBJ databases">
        <authorList>
            <person name="Li J."/>
        </authorList>
    </citation>
    <scope>NUCLEOTIDE SEQUENCE [LARGE SCALE GENOMIC DNA]</scope>
    <source>
        <strain evidence="9 10">TKL69</strain>
    </source>
</reference>
<feature type="domain" description="Pseudouridine synthase I TruA alpha/beta" evidence="8">
    <location>
        <begin position="144"/>
        <end position="247"/>
    </location>
</feature>
<accession>A0A516KC18</accession>
<dbReference type="SUPFAM" id="SSF55120">
    <property type="entry name" value="Pseudouridine synthase"/>
    <property type="match status" value="1"/>
</dbReference>
<dbReference type="Gene3D" id="3.30.70.660">
    <property type="entry name" value="Pseudouridine synthase I, catalytic domain, C-terminal subdomain"/>
    <property type="match status" value="1"/>
</dbReference>
<dbReference type="NCBIfam" id="TIGR00071">
    <property type="entry name" value="hisT_truA"/>
    <property type="match status" value="1"/>
</dbReference>
<dbReference type="GO" id="GO:0160147">
    <property type="term" value="F:tRNA pseudouridine(38-40) synthase activity"/>
    <property type="evidence" value="ECO:0007669"/>
    <property type="project" value="UniProtKB-EC"/>
</dbReference>
<evidence type="ECO:0000313" key="10">
    <source>
        <dbReference type="Proteomes" id="UP000315215"/>
    </source>
</evidence>
<proteinExistence type="inferred from homology"/>
<evidence type="ECO:0000259" key="8">
    <source>
        <dbReference type="Pfam" id="PF01416"/>
    </source>
</evidence>
<dbReference type="Pfam" id="PF01416">
    <property type="entry name" value="PseudoU_synth_1"/>
    <property type="match status" value="2"/>
</dbReference>
<name>A0A516KC18_9BACI</name>
<gene>
    <name evidence="4 9" type="primary">truA</name>
    <name evidence="9" type="ORF">FN924_00925</name>
</gene>
<dbReference type="Gene3D" id="3.30.70.580">
    <property type="entry name" value="Pseudouridine synthase I, catalytic domain, N-terminal subdomain"/>
    <property type="match status" value="1"/>
</dbReference>
<feature type="domain" description="Pseudouridine synthase I TruA alpha/beta" evidence="8">
    <location>
        <begin position="8"/>
        <end position="105"/>
    </location>
</feature>
<protein>
    <recommendedName>
        <fullName evidence="4">tRNA pseudouridine synthase A</fullName>
        <ecNumber evidence="4">5.4.99.12</ecNumber>
    </recommendedName>
    <alternativeName>
        <fullName evidence="4">tRNA pseudouridine(38-40) synthase</fullName>
    </alternativeName>
    <alternativeName>
        <fullName evidence="4">tRNA pseudouridylate synthase I</fullName>
    </alternativeName>
    <alternativeName>
        <fullName evidence="4">tRNA-uridine isomerase I</fullName>
    </alternativeName>
</protein>
<dbReference type="InterPro" id="IPR020097">
    <property type="entry name" value="PsdUridine_synth_TruA_a/b_dom"/>
</dbReference>